<protein>
    <submittedName>
        <fullName evidence="3">DnaJ like chaperone protein</fullName>
    </submittedName>
</protein>
<keyword evidence="4" id="KW-1185">Reference proteome</keyword>
<dbReference type="Gene3D" id="1.10.3680.10">
    <property type="entry name" value="TerB-like"/>
    <property type="match status" value="1"/>
</dbReference>
<feature type="domain" description="J" evidence="2">
    <location>
        <begin position="188"/>
        <end position="252"/>
    </location>
</feature>
<dbReference type="Proteomes" id="UP000242957">
    <property type="component" value="Unassembled WGS sequence"/>
</dbReference>
<evidence type="ECO:0000313" key="4">
    <source>
        <dbReference type="Proteomes" id="UP000242957"/>
    </source>
</evidence>
<dbReference type="Pfam" id="PF00226">
    <property type="entry name" value="DnaJ"/>
    <property type="match status" value="1"/>
</dbReference>
<dbReference type="PRINTS" id="PR00625">
    <property type="entry name" value="JDOMAIN"/>
</dbReference>
<gene>
    <name evidence="3" type="ORF">SAMN05216193_110199</name>
</gene>
<dbReference type="PROSITE" id="PS50076">
    <property type="entry name" value="DNAJ_2"/>
    <property type="match status" value="1"/>
</dbReference>
<sequence>MLWPGTLIGAAAGWALASIPGAMLGGLLGQVLDRRLRLQSWRDLLGQLGGEEPLADEELLFLALGRLAKSRGRVTDEHIRQARAEMLRLRLDETARLRAIDAFGRGKSAGERLGSGLRQLRERRHAAEQLICACWRMAWAAGAPGAAEKSLILLWGEELGLPRGRVLALAAGAEALRQVEPEAASYPQALRVLGVTAASEPAEIKRAYRRLLSQHHPDKLVGASASRIAAATERTREIQAAYALVRRRRGFR</sequence>
<keyword evidence="1" id="KW-0143">Chaperone</keyword>
<dbReference type="SMART" id="SM00271">
    <property type="entry name" value="DnaJ"/>
    <property type="match status" value="1"/>
</dbReference>
<dbReference type="STRING" id="198616.SAMN05216193_110199"/>
<dbReference type="CDD" id="cd06257">
    <property type="entry name" value="DnaJ"/>
    <property type="match status" value="1"/>
</dbReference>
<dbReference type="InterPro" id="IPR036869">
    <property type="entry name" value="J_dom_sf"/>
</dbReference>
<dbReference type="RefSeq" id="WP_084314925.1">
    <property type="nucleotide sequence ID" value="NZ_FNIJ01000010.1"/>
</dbReference>
<dbReference type="InterPro" id="IPR050817">
    <property type="entry name" value="DjlA_DnaK_co-chaperone"/>
</dbReference>
<evidence type="ECO:0000259" key="2">
    <source>
        <dbReference type="PROSITE" id="PS50076"/>
    </source>
</evidence>
<dbReference type="OrthoDB" id="9782583at2"/>
<evidence type="ECO:0000313" key="3">
    <source>
        <dbReference type="EMBL" id="SDO36810.1"/>
    </source>
</evidence>
<dbReference type="Gene3D" id="1.10.287.110">
    <property type="entry name" value="DnaJ domain"/>
    <property type="match status" value="1"/>
</dbReference>
<dbReference type="SUPFAM" id="SSF158682">
    <property type="entry name" value="TerB-like"/>
    <property type="match status" value="1"/>
</dbReference>
<reference evidence="4" key="1">
    <citation type="submission" date="2016-10" db="EMBL/GenBank/DDBJ databases">
        <authorList>
            <person name="Varghese N."/>
            <person name="Submissions S."/>
        </authorList>
    </citation>
    <scope>NUCLEOTIDE SEQUENCE [LARGE SCALE GENOMIC DNA]</scope>
    <source>
        <strain evidence="4">JCM 21621</strain>
    </source>
</reference>
<accession>A0A1H0J016</accession>
<evidence type="ECO:0000256" key="1">
    <source>
        <dbReference type="ARBA" id="ARBA00023186"/>
    </source>
</evidence>
<proteinExistence type="predicted"/>
<dbReference type="InterPro" id="IPR001623">
    <property type="entry name" value="DnaJ_domain"/>
</dbReference>
<name>A0A1H0J016_9PSED</name>
<dbReference type="InterPro" id="IPR029024">
    <property type="entry name" value="TerB-like"/>
</dbReference>
<dbReference type="AlphaFoldDB" id="A0A1H0J016"/>
<dbReference type="SUPFAM" id="SSF46565">
    <property type="entry name" value="Chaperone J-domain"/>
    <property type="match status" value="1"/>
</dbReference>
<organism evidence="3 4">
    <name type="scientific">Pseudomonas jinjuensis</name>
    <dbReference type="NCBI Taxonomy" id="198616"/>
    <lineage>
        <taxon>Bacteria</taxon>
        <taxon>Pseudomonadati</taxon>
        <taxon>Pseudomonadota</taxon>
        <taxon>Gammaproteobacteria</taxon>
        <taxon>Pseudomonadales</taxon>
        <taxon>Pseudomonadaceae</taxon>
        <taxon>Pseudomonas</taxon>
    </lineage>
</organism>
<dbReference type="EMBL" id="FNIJ01000010">
    <property type="protein sequence ID" value="SDO36810.1"/>
    <property type="molecule type" value="Genomic_DNA"/>
</dbReference>
<dbReference type="PANTHER" id="PTHR24074">
    <property type="entry name" value="CO-CHAPERONE PROTEIN DJLA"/>
    <property type="match status" value="1"/>
</dbReference>